<dbReference type="EMBL" id="CP006868">
    <property type="protein sequence ID" value="UXD22231.1"/>
    <property type="molecule type" value="Genomic_DNA"/>
</dbReference>
<dbReference type="AlphaFoldDB" id="A0A977PJY0"/>
<dbReference type="KEGG" id="ipc:IPA_02765"/>
<evidence type="ECO:0000313" key="2">
    <source>
        <dbReference type="Proteomes" id="UP001063698"/>
    </source>
</evidence>
<evidence type="ECO:0000313" key="1">
    <source>
        <dbReference type="EMBL" id="UXD22231.1"/>
    </source>
</evidence>
<gene>
    <name evidence="1" type="ORF">IPA_02765</name>
</gene>
<accession>A0A977PJY0</accession>
<protein>
    <submittedName>
        <fullName evidence="1">Uncharacterized protein</fullName>
    </submittedName>
</protein>
<organism evidence="1 2">
    <name type="scientific">Ignicoccus pacificus DSM 13166</name>
    <dbReference type="NCBI Taxonomy" id="940294"/>
    <lineage>
        <taxon>Archaea</taxon>
        <taxon>Thermoproteota</taxon>
        <taxon>Thermoprotei</taxon>
        <taxon>Desulfurococcales</taxon>
        <taxon>Desulfurococcaceae</taxon>
        <taxon>Ignicoccus</taxon>
    </lineage>
</organism>
<reference evidence="1" key="1">
    <citation type="submission" date="2013-11" db="EMBL/GenBank/DDBJ databases">
        <title>Comparative genomics of Ignicoccus.</title>
        <authorList>
            <person name="Podar M."/>
        </authorList>
    </citation>
    <scope>NUCLEOTIDE SEQUENCE</scope>
    <source>
        <strain evidence="1">DSM 13166</strain>
    </source>
</reference>
<keyword evidence="2" id="KW-1185">Reference proteome</keyword>
<proteinExistence type="predicted"/>
<name>A0A977PJY0_9CREN</name>
<dbReference type="Proteomes" id="UP001063698">
    <property type="component" value="Chromosome"/>
</dbReference>
<sequence>MAKYQVINGKPKTLPASEGLHAKLCFLATVYDQSLRETLERLVDKELKRLGYEPEVVVNELEIERLVERICKGEELPQTPLTKEALKRAVRRCKQ</sequence>